<feature type="non-terminal residue" evidence="1">
    <location>
        <position position="583"/>
    </location>
</feature>
<organism evidence="1 2">
    <name type="scientific">Cetraspora pellucida</name>
    <dbReference type="NCBI Taxonomy" id="1433469"/>
    <lineage>
        <taxon>Eukaryota</taxon>
        <taxon>Fungi</taxon>
        <taxon>Fungi incertae sedis</taxon>
        <taxon>Mucoromycota</taxon>
        <taxon>Glomeromycotina</taxon>
        <taxon>Glomeromycetes</taxon>
        <taxon>Diversisporales</taxon>
        <taxon>Gigasporaceae</taxon>
        <taxon>Cetraspora</taxon>
    </lineage>
</organism>
<feature type="non-terminal residue" evidence="1">
    <location>
        <position position="1"/>
    </location>
</feature>
<comment type="caution">
    <text evidence="1">The sequence shown here is derived from an EMBL/GenBank/DDBJ whole genome shotgun (WGS) entry which is preliminary data.</text>
</comment>
<keyword evidence="2" id="KW-1185">Reference proteome</keyword>
<protein>
    <submittedName>
        <fullName evidence="1">13948_t:CDS:1</fullName>
    </submittedName>
</protein>
<sequence length="583" mass="68316">AYLMHQWLKNSEQKLQEINKESDIYSLGVLLWEISSLRPPFEEKNNLHIQIMNGCREIPILGTSPKYSILYSSQLLIFLRFLIVIIFQTLNHLSTKECWQDDPKKRPTIDKVVFELSGNKNDAINKTINALNEEELASIQIKHKENQFHNALEASSNFVPFAPLIDIFIKLGKDIMTLNQEAEHNKHLCSYFTRRVNLPVGFIKDLEIRKQGCLEFFMEQANLQLIKDFIKCMFDVRKFITVVSQPGSFGNLLQANDIVQKYTNLSNMFDGYMAALDVVMNKTTEKEDEIKVIRTNLAEMKKFMFDMSDIKTDSDENIFTDIKRIRELNVCFRENFIKATESSIEPAILNLDDYVPKYKSELLGRFKNIHCRQNNATLLEYAFKESSWIYDEYTVKESGQQVAILKELKKSEINRFYGIAKSSHGFKYYLVTEWMENGSLQEYYKKHKLNWNKKFEFAIDICQGITFLNVVEAKIANFGLIRKVKSIVMYRHADHANINCYTDCENLRYTAPEMFEYGDRQQYTVKCEIYSLEVLLWEIAEEEIPYTREGIGLQKIKDCVIKDKYRLLFALDVSKIWQDIAYA</sequence>
<reference evidence="1" key="1">
    <citation type="submission" date="2021-06" db="EMBL/GenBank/DDBJ databases">
        <authorList>
            <person name="Kallberg Y."/>
            <person name="Tangrot J."/>
            <person name="Rosling A."/>
        </authorList>
    </citation>
    <scope>NUCLEOTIDE SEQUENCE</scope>
    <source>
        <strain evidence="1">28 12/20/2015</strain>
    </source>
</reference>
<dbReference type="Proteomes" id="UP000789366">
    <property type="component" value="Unassembled WGS sequence"/>
</dbReference>
<gene>
    <name evidence="1" type="ORF">SPELUC_LOCUS7463</name>
</gene>
<proteinExistence type="predicted"/>
<name>A0ACA9MRX5_9GLOM</name>
<accession>A0ACA9MRX5</accession>
<dbReference type="EMBL" id="CAJVPW010009882">
    <property type="protein sequence ID" value="CAG8610045.1"/>
    <property type="molecule type" value="Genomic_DNA"/>
</dbReference>
<evidence type="ECO:0000313" key="1">
    <source>
        <dbReference type="EMBL" id="CAG8610045.1"/>
    </source>
</evidence>
<evidence type="ECO:0000313" key="2">
    <source>
        <dbReference type="Proteomes" id="UP000789366"/>
    </source>
</evidence>